<protein>
    <submittedName>
        <fullName evidence="1">Nucleotidyltransferase family protein</fullName>
    </submittedName>
</protein>
<name>A0ABV1RFN2_9ALTE</name>
<dbReference type="Pfam" id="PF14907">
    <property type="entry name" value="NTP_transf_5"/>
    <property type="match status" value="1"/>
</dbReference>
<evidence type="ECO:0000313" key="2">
    <source>
        <dbReference type="Proteomes" id="UP001467690"/>
    </source>
</evidence>
<dbReference type="EMBL" id="JBELOE010000143">
    <property type="protein sequence ID" value="MER2491714.1"/>
    <property type="molecule type" value="Genomic_DNA"/>
</dbReference>
<gene>
    <name evidence="1" type="ORF">ABS311_07440</name>
</gene>
<comment type="caution">
    <text evidence="1">The sequence shown here is derived from an EMBL/GenBank/DDBJ whole genome shotgun (WGS) entry which is preliminary data.</text>
</comment>
<organism evidence="1 2">
    <name type="scientific">Catenovulum sediminis</name>
    <dbReference type="NCBI Taxonomy" id="1740262"/>
    <lineage>
        <taxon>Bacteria</taxon>
        <taxon>Pseudomonadati</taxon>
        <taxon>Pseudomonadota</taxon>
        <taxon>Gammaproteobacteria</taxon>
        <taxon>Alteromonadales</taxon>
        <taxon>Alteromonadaceae</taxon>
        <taxon>Catenovulum</taxon>
    </lineage>
</organism>
<dbReference type="Proteomes" id="UP001467690">
    <property type="component" value="Unassembled WGS sequence"/>
</dbReference>
<keyword evidence="2" id="KW-1185">Reference proteome</keyword>
<proteinExistence type="predicted"/>
<dbReference type="RefSeq" id="WP_350401303.1">
    <property type="nucleotide sequence ID" value="NZ_JBELOE010000143.1"/>
</dbReference>
<reference evidence="1 2" key="1">
    <citation type="submission" date="2024-06" db="EMBL/GenBank/DDBJ databases">
        <authorList>
            <person name="Chen R.Y."/>
        </authorList>
    </citation>
    <scope>NUCLEOTIDE SEQUENCE [LARGE SCALE GENOMIC DNA]</scope>
    <source>
        <strain evidence="1 2">D2</strain>
    </source>
</reference>
<dbReference type="InterPro" id="IPR039498">
    <property type="entry name" value="NTP_transf_5"/>
</dbReference>
<sequence>MNPSPLLLQLSTLLTEPQKIVLAQLDWQEIIHILRECGLLGCAFYVLNRNQLLEQVPTFAFKHLHSGKAYADRQKAQVHFESRIINDVLTQEGIQPIFLKGAGYALRGTLNSQGRVFSDIDALVSKEELKKAQQVLFNNGWCSKQLSEYDNKYYIQWAHELPPMHHSHRGTTIDLHHNIIPLVSGRAPKFSVLKNEIQIIDGYAVLSPHGMFLHSLVHLLINEDFKNGYRDMLDLYWMATEFEQQQQDFWQNLLQLATETSFAKELYLTLALLNMLFGKQFGRQIQPQLANKFDTKNNRFWIKKVYQYVLQPNHSKIGYSFKTYRHFAAYIKGHMAKMPIKILIPHLIHQSYVSLRDTLFGKHHFDKPENNMK</sequence>
<evidence type="ECO:0000313" key="1">
    <source>
        <dbReference type="EMBL" id="MER2491714.1"/>
    </source>
</evidence>
<accession>A0ABV1RFN2</accession>